<dbReference type="Proteomes" id="UP000240243">
    <property type="component" value="Unassembled WGS sequence"/>
</dbReference>
<dbReference type="Gene3D" id="3.40.50.1000">
    <property type="entry name" value="HAD superfamily/HAD-like"/>
    <property type="match status" value="1"/>
</dbReference>
<feature type="chain" id="PRO_5015189340" evidence="2">
    <location>
        <begin position="27"/>
        <end position="284"/>
    </location>
</feature>
<dbReference type="EMBL" id="PXYG01000001">
    <property type="protein sequence ID" value="PSJ47410.1"/>
    <property type="molecule type" value="Genomic_DNA"/>
</dbReference>
<dbReference type="InterPro" id="IPR023214">
    <property type="entry name" value="HAD_sf"/>
</dbReference>
<reference evidence="3 4" key="1">
    <citation type="submission" date="2018-03" db="EMBL/GenBank/DDBJ databases">
        <title>The draft genome of Zobellella sp. 59N8.</title>
        <authorList>
            <person name="Liu L."/>
            <person name="Li L."/>
            <person name="Zhang X."/>
            <person name="Liang L."/>
            <person name="Wang T."/>
        </authorList>
    </citation>
    <scope>NUCLEOTIDE SEQUENCE [LARGE SCALE GENOMIC DNA]</scope>
    <source>
        <strain evidence="3 4">59N8</strain>
    </source>
</reference>
<name>A0A2P7RB54_9GAMM</name>
<feature type="signal peptide" evidence="2">
    <location>
        <begin position="1"/>
        <end position="26"/>
    </location>
</feature>
<accession>A0A2P7RB54</accession>
<sequence length="284" mass="31893">MGLSLSYRKLIVPAVLLCAGSFSALASEEAEPSKPLSGSNLLISAVAWKQTAAEYRALYYQGFNIAKLHLDNALQRHGEGDKPLAIITDADDTILSTNAYWGHLIEQDMEFFNDPIWDRWVVEAQPVATPGAKEFLDYAASKGVEIFYVTSREQGEDTFNIALNNLKGNDFPFVDAEHLTVLRETSNKETRQKEIANDFNVVLYLGDNLNDLSRSYYVTDVEERLALVDEQKSKFGFEHIIFPNPTDGHWVRAIFGESEPPASVENVNKFRDAATRHSWQAPTE</sequence>
<evidence type="ECO:0000256" key="2">
    <source>
        <dbReference type="SAM" id="SignalP"/>
    </source>
</evidence>
<evidence type="ECO:0000313" key="4">
    <source>
        <dbReference type="Proteomes" id="UP000240243"/>
    </source>
</evidence>
<dbReference type="Pfam" id="PF03767">
    <property type="entry name" value="Acid_phosphat_B"/>
    <property type="match status" value="1"/>
</dbReference>
<dbReference type="OrthoDB" id="395856at2"/>
<keyword evidence="1 2" id="KW-0732">Signal</keyword>
<proteinExistence type="predicted"/>
<dbReference type="PANTHER" id="PTHR31284:SF10">
    <property type="entry name" value="ACID PHOSPHATASE-LIKE PROTEIN"/>
    <property type="match status" value="1"/>
</dbReference>
<dbReference type="AlphaFoldDB" id="A0A2P7RB54"/>
<dbReference type="InterPro" id="IPR036412">
    <property type="entry name" value="HAD-like_sf"/>
</dbReference>
<keyword evidence="4" id="KW-1185">Reference proteome</keyword>
<gene>
    <name evidence="3" type="ORF">C7H85_00800</name>
</gene>
<evidence type="ECO:0000313" key="3">
    <source>
        <dbReference type="EMBL" id="PSJ47410.1"/>
    </source>
</evidence>
<dbReference type="PANTHER" id="PTHR31284">
    <property type="entry name" value="ACID PHOSPHATASE-LIKE PROTEIN"/>
    <property type="match status" value="1"/>
</dbReference>
<dbReference type="InterPro" id="IPR005519">
    <property type="entry name" value="Acid_phosphat_B-like"/>
</dbReference>
<protein>
    <submittedName>
        <fullName evidence="3">Acid phosphatase</fullName>
    </submittedName>
</protein>
<dbReference type="SUPFAM" id="SSF56784">
    <property type="entry name" value="HAD-like"/>
    <property type="match status" value="1"/>
</dbReference>
<organism evidence="3 4">
    <name type="scientific">Zobellella endophytica</name>
    <dbReference type="NCBI Taxonomy" id="2116700"/>
    <lineage>
        <taxon>Bacteria</taxon>
        <taxon>Pseudomonadati</taxon>
        <taxon>Pseudomonadota</taxon>
        <taxon>Gammaproteobacteria</taxon>
        <taxon>Aeromonadales</taxon>
        <taxon>Aeromonadaceae</taxon>
        <taxon>Zobellella</taxon>
    </lineage>
</organism>
<comment type="caution">
    <text evidence="3">The sequence shown here is derived from an EMBL/GenBank/DDBJ whole genome shotgun (WGS) entry which is preliminary data.</text>
</comment>
<evidence type="ECO:0000256" key="1">
    <source>
        <dbReference type="ARBA" id="ARBA00022729"/>
    </source>
</evidence>
<dbReference type="RefSeq" id="WP_106727824.1">
    <property type="nucleotide sequence ID" value="NZ_PXYG01000001.1"/>
</dbReference>